<name>A0ACC1SFF2_9HYPO</name>
<comment type="caution">
    <text evidence="1">The sequence shown here is derived from an EMBL/GenBank/DDBJ whole genome shotgun (WGS) entry which is preliminary data.</text>
</comment>
<dbReference type="Proteomes" id="UP001148629">
    <property type="component" value="Unassembled WGS sequence"/>
</dbReference>
<sequence>MDPLSISASIAGLVSLADLVYRASSKYVRGFKEAREGVQNLSREIKNLSLVLHNLSLVAFDLEESQPPDSSQQTSGIRPHHLHDCQQLLMKLEKSLFKKETQLDSKSRLERLQGHLKWPFSSDETKELIQDVQRHKQTIDLALGAESLSKLKTLLSRQSDTNDRVEEVRRTVEELLKVQTKIADDKRHNDVLSVFEKASPHREFETNRKLRHDLTGLWLTEGPDFQDWYTTPGSKIWFTGIPGAGKSVLAAAIIEECLRRNAVHSGTGLAYFFCTYRDESTHSATSILSSLCAQLALQNESAFRKLEEYYDELRSDRYLPREPSAEGLTKVLHRMGTVYSRVYLVVDGLDECGDHVATSVRKLASLVTSQPDVVISLALLSRDEILIREILEDRFQNVEIAAHTEDIGLYVASELEQRITRRELRLGDLSLKDQILNRLVDGAKGMFRWVVCQLDHMCELPNDRTRRQALDKLPPTLSSTYERILMKIEGYSDDVKRMVQRTLLLISSSPPGTSDTLSFEETCEIISLADGSDTLYEDEIVEKDDVLRWCSSLVRTSIGGRNIEFAHFSVQEYLQGECIKHPILKTYGVSEEKACKVFGSLCIRYLTLKNHEQLPEHEEDEIDRIIERHQERPFYEYASVYWPHYLYDDVGGEYCPVHICHGLFQLSKTSSFCTWAIELILHCLTLHYHDDGTFHKGLDFGEDGEIDDFTTLEVISAVLRSDFTPLHMAAALWMPDLCRHLLNEGADPSLRSKFGSPLHCAIGGLSVFTEQPDSIETDGFFAARNLPPRFVRRAAQRQTVQLLLEAGSNTQLQFKTPLWISPVSTLSLAVISTDVEIDFDIVTDLVESGVAVLDEDLLYFRENYNNYLNHDAYFPDEDSNGGKSFIKLLDLFGDQTTTGTPESRLYSETLTFVREMNIKMPHQLLYPTDNTTDEELSEFLELWIKNNNSAELKQFLATGRSEFVRAFRSDTLGLGCTALHLATYYESLEVLNVLLSIEIDPNIPATDGTTPVHMCRDVDIFRALLQHEASTLIPDEENMTIWHYSPHRGLIYLVDQLIKLDERDIALQMVSSKNETPICAALNMGQEKYVSAYLKYCNSKEFWKSGRSIFREATSQGSSAVIQTLLEAGVELDGMDTYSGNPLHFLTKDTDLDCVLMLKRVFPLNERRQKDNRTPAELMLDQSLKDEVRQEKDIFTALLPVTALSDAGEASALWSFACSTTVPAAMNATDRSLTDWIRCLFDTLMERGIARLYEEGTNRPAVLPFASAIDDRVGLTYVQPQYYIKIPKLSMWHWLSDAVQGMGKITNCWAHERPLVRLLSAAIHHDDSGMISLLISNGIDMHSKVDALSPLDCACFPNVEIGEQGFDLLVAHARPEQIALGMHYTAGLTRQGNGSMAKLKRLLQTGIDYNLPMSQEYGPPLVHHINQGALNTAQVLLDAGADPWARGTFPFDAALSAVKTGHVSMLTKIAAMAHSNGRPQHWSQTWTEEINGKYYVGGNALHLAALGGRTECLEFYLDRKLLRDLEAFDRDLETPMHYAARSNSSSVIRLLRARGGNVDAKNRFGMTPLHLATLMQYPDAVRTLIQLGAKHEACHEGLTPLTYAHQKGGLTIIEALERSYGTTERPSTTLIPPKVPRQPKHGLKEAILRNDIATCKLFHASGSPIDMELRDPQRVTPLALAIYRQKDTEIIKWLLDSGAAVSTIFPEPYMGRFSNALEAAVAQPALNPLLPSLLTKCLDEGGDFLEMHCSPLEVAIKYGNQEGLGIILSWLRDTNGSQDNSTKGIDFRPRHGSSHPRTLTAYVNQRNALWPHESVLHLAARSGDVESIRRLVENGANLEEPNSYNNTPLHMAAAFGSLDVVKCLLECGARSDALNETDCTPLMVACSRARWEVMATLAQYCQSGMQTDSAGRSLLHILIQYTCAEDATPSDRIFHWCLDKEVDLHRVNTLGWSAIHGLLITPKTVFLRSLLNRDACLLQPRRMAPWSDELFGCDVKAIDTLAKRFRWLSPFMTKDEMHHLSGLASRGSHSLMCRAACWGSIEAIENFIASGVDDLEHRCDDHGTPLNAAVLRLRIEVVKTLVRHGAQVPTQLSSLRDSNVSMANPEFVIRQWLFVGRYLERRGITDGTADNTVRTGEWAGPRTAQVTLKWEWRKARDETMLEYAFRRQSILKDLRGRVVKPVGWMD</sequence>
<reference evidence="1" key="1">
    <citation type="submission" date="2022-08" db="EMBL/GenBank/DDBJ databases">
        <title>Genome Sequence of Fusarium decemcellulare.</title>
        <authorList>
            <person name="Buettner E."/>
        </authorList>
    </citation>
    <scope>NUCLEOTIDE SEQUENCE</scope>
    <source>
        <strain evidence="1">Babe19</strain>
    </source>
</reference>
<proteinExistence type="predicted"/>
<organism evidence="1 2">
    <name type="scientific">Fusarium decemcellulare</name>
    <dbReference type="NCBI Taxonomy" id="57161"/>
    <lineage>
        <taxon>Eukaryota</taxon>
        <taxon>Fungi</taxon>
        <taxon>Dikarya</taxon>
        <taxon>Ascomycota</taxon>
        <taxon>Pezizomycotina</taxon>
        <taxon>Sordariomycetes</taxon>
        <taxon>Hypocreomycetidae</taxon>
        <taxon>Hypocreales</taxon>
        <taxon>Nectriaceae</taxon>
        <taxon>Fusarium</taxon>
        <taxon>Fusarium decemcellulare species complex</taxon>
    </lineage>
</organism>
<evidence type="ECO:0000313" key="2">
    <source>
        <dbReference type="Proteomes" id="UP001148629"/>
    </source>
</evidence>
<evidence type="ECO:0000313" key="1">
    <source>
        <dbReference type="EMBL" id="KAJ3538616.1"/>
    </source>
</evidence>
<accession>A0ACC1SFF2</accession>
<dbReference type="EMBL" id="JANRMS010000509">
    <property type="protein sequence ID" value="KAJ3538616.1"/>
    <property type="molecule type" value="Genomic_DNA"/>
</dbReference>
<gene>
    <name evidence="1" type="ORF">NM208_g5829</name>
</gene>
<keyword evidence="2" id="KW-1185">Reference proteome</keyword>
<protein>
    <submittedName>
        <fullName evidence="1">Uncharacterized protein</fullName>
    </submittedName>
</protein>